<keyword evidence="5 8" id="KW-1133">Transmembrane helix</keyword>
<evidence type="ECO:0000313" key="10">
    <source>
        <dbReference type="EMBL" id="TWV57387.1"/>
    </source>
</evidence>
<dbReference type="EMBL" id="VOGW01000013">
    <property type="protein sequence ID" value="TWV57387.1"/>
    <property type="molecule type" value="Genomic_DNA"/>
</dbReference>
<feature type="compositionally biased region" description="Polar residues" evidence="7">
    <location>
        <begin position="17"/>
        <end position="26"/>
    </location>
</feature>
<feature type="transmembrane region" description="Helical" evidence="8">
    <location>
        <begin position="340"/>
        <end position="365"/>
    </location>
</feature>
<keyword evidence="11" id="KW-1185">Reference proteome</keyword>
<dbReference type="SUPFAM" id="SSF103473">
    <property type="entry name" value="MFS general substrate transporter"/>
    <property type="match status" value="1"/>
</dbReference>
<dbReference type="InterPro" id="IPR010290">
    <property type="entry name" value="TM_effector"/>
</dbReference>
<gene>
    <name evidence="10" type="ORF">FRZ03_02010</name>
</gene>
<proteinExistence type="predicted"/>
<dbReference type="Gene3D" id="1.20.1250.20">
    <property type="entry name" value="MFS general substrate transporter like domains"/>
    <property type="match status" value="1"/>
</dbReference>
<comment type="caution">
    <text evidence="10">The sequence shown here is derived from an EMBL/GenBank/DDBJ whole genome shotgun (WGS) entry which is preliminary data.</text>
</comment>
<dbReference type="InterPro" id="IPR036259">
    <property type="entry name" value="MFS_trans_sf"/>
</dbReference>
<dbReference type="CDD" id="cd06173">
    <property type="entry name" value="MFS_MefA_like"/>
    <property type="match status" value="1"/>
</dbReference>
<dbReference type="GO" id="GO:0005886">
    <property type="term" value="C:plasma membrane"/>
    <property type="evidence" value="ECO:0007669"/>
    <property type="project" value="UniProtKB-SubCell"/>
</dbReference>
<dbReference type="GO" id="GO:0022857">
    <property type="term" value="F:transmembrane transporter activity"/>
    <property type="evidence" value="ECO:0007669"/>
    <property type="project" value="InterPro"/>
</dbReference>
<dbReference type="PROSITE" id="PS50850">
    <property type="entry name" value="MFS"/>
    <property type="match status" value="1"/>
</dbReference>
<evidence type="ECO:0000256" key="2">
    <source>
        <dbReference type="ARBA" id="ARBA00022448"/>
    </source>
</evidence>
<dbReference type="PANTHER" id="PTHR23513:SF6">
    <property type="entry name" value="MAJOR FACILITATOR SUPERFAMILY ASSOCIATED DOMAIN-CONTAINING PROTEIN"/>
    <property type="match status" value="1"/>
</dbReference>
<feature type="transmembrane region" description="Helical" evidence="8">
    <location>
        <begin position="377"/>
        <end position="398"/>
    </location>
</feature>
<feature type="transmembrane region" description="Helical" evidence="8">
    <location>
        <begin position="201"/>
        <end position="220"/>
    </location>
</feature>
<feature type="transmembrane region" description="Helical" evidence="8">
    <location>
        <begin position="316"/>
        <end position="334"/>
    </location>
</feature>
<dbReference type="InterPro" id="IPR020846">
    <property type="entry name" value="MFS_dom"/>
</dbReference>
<dbReference type="PANTHER" id="PTHR23513">
    <property type="entry name" value="INTEGRAL MEMBRANE EFFLUX PROTEIN-RELATED"/>
    <property type="match status" value="1"/>
</dbReference>
<dbReference type="Proteomes" id="UP000320481">
    <property type="component" value="Unassembled WGS sequence"/>
</dbReference>
<reference evidence="10" key="1">
    <citation type="journal article" date="2019" name="Microbiol. Resour. Announc.">
        <title>Draft Genomic Sequences of Streptomyces misionensis and Streptomyces albidoflavus, bacteria applied for phytopathogen biocontrol.</title>
        <authorList>
            <person name="Pylro V."/>
            <person name="Dias A."/>
            <person name="Andreote F."/>
            <person name="Varani A."/>
            <person name="Andreote C."/>
            <person name="Bernardo E."/>
            <person name="Martins T."/>
        </authorList>
    </citation>
    <scope>NUCLEOTIDE SEQUENCE [LARGE SCALE GENOMIC DNA]</scope>
    <source>
        <strain evidence="10">66</strain>
    </source>
</reference>
<evidence type="ECO:0000313" key="11">
    <source>
        <dbReference type="Proteomes" id="UP000320481"/>
    </source>
</evidence>
<feature type="transmembrane region" description="Helical" evidence="8">
    <location>
        <begin position="68"/>
        <end position="88"/>
    </location>
</feature>
<sequence>MDPARCRRRRDRWDGETVTTAPSAQRATGPESEPLAPLRHNRDFVLLWVGAAATALGARVSGIAYPLLVIWTTGSASSAGMVGFAALLPNLLVQMHAGALVDRFDRRRMMILCDLGSLLATGAVAAAVVAGHVWIWLLMAATFVQGSLAIFYRLAERAGVRHLVPAAQLPKALSANEARTQAAGLFGQPGGSVLYAVGRSAPFLLATAAHAVSLCSLLMIRGKFQDERRRPPGNLTEELREGLAWTWGQRFLRCGMLLISGSNLLFQVLSLALILIIRNHGSSAALVGVITAVSGLGGMFGALTGSWWIRRAGLRTLLIGGSVGWALLMPLVGLTGNPLLLGAIFLGAALIGSVTNVAGGIYQVAVTPDRLQGRVGAAMGLIATGASSLGTFAGGFALQHFGTTTTVFGVASLMGLIALASFLLPAAPLPRQPGPAEESATAGAADPAPHDD</sequence>
<keyword evidence="6 8" id="KW-0472">Membrane</keyword>
<evidence type="ECO:0000256" key="5">
    <source>
        <dbReference type="ARBA" id="ARBA00022989"/>
    </source>
</evidence>
<evidence type="ECO:0000256" key="4">
    <source>
        <dbReference type="ARBA" id="ARBA00022692"/>
    </source>
</evidence>
<feature type="compositionally biased region" description="Basic residues" evidence="7">
    <location>
        <begin position="1"/>
        <end position="10"/>
    </location>
</feature>
<dbReference type="Pfam" id="PF05977">
    <property type="entry name" value="MFS_3"/>
    <property type="match status" value="1"/>
</dbReference>
<evidence type="ECO:0000256" key="8">
    <source>
        <dbReference type="SAM" id="Phobius"/>
    </source>
</evidence>
<dbReference type="AlphaFoldDB" id="A0A5C6K2B3"/>
<name>A0A5C6K2B3_9ACTN</name>
<feature type="domain" description="Major facilitator superfamily (MFS) profile" evidence="9">
    <location>
        <begin position="248"/>
        <end position="452"/>
    </location>
</feature>
<feature type="region of interest" description="Disordered" evidence="7">
    <location>
        <begin position="430"/>
        <end position="452"/>
    </location>
</feature>
<organism evidence="10 11">
    <name type="scientific">Streptomyces misionensis</name>
    <dbReference type="NCBI Taxonomy" id="67331"/>
    <lineage>
        <taxon>Bacteria</taxon>
        <taxon>Bacillati</taxon>
        <taxon>Actinomycetota</taxon>
        <taxon>Actinomycetes</taxon>
        <taxon>Kitasatosporales</taxon>
        <taxon>Streptomycetaceae</taxon>
        <taxon>Streptomyces</taxon>
    </lineage>
</organism>
<feature type="transmembrane region" description="Helical" evidence="8">
    <location>
        <begin position="283"/>
        <end position="309"/>
    </location>
</feature>
<keyword evidence="4 8" id="KW-0812">Transmembrane</keyword>
<feature type="transmembrane region" description="Helical" evidence="8">
    <location>
        <begin position="404"/>
        <end position="424"/>
    </location>
</feature>
<evidence type="ECO:0000259" key="9">
    <source>
        <dbReference type="PROSITE" id="PS50850"/>
    </source>
</evidence>
<feature type="region of interest" description="Disordered" evidence="7">
    <location>
        <begin position="1"/>
        <end position="36"/>
    </location>
</feature>
<protein>
    <submittedName>
        <fullName evidence="10">MFS transporter</fullName>
    </submittedName>
</protein>
<feature type="transmembrane region" description="Helical" evidence="8">
    <location>
        <begin position="44"/>
        <end position="62"/>
    </location>
</feature>
<keyword evidence="2" id="KW-0813">Transport</keyword>
<evidence type="ECO:0000256" key="1">
    <source>
        <dbReference type="ARBA" id="ARBA00004651"/>
    </source>
</evidence>
<evidence type="ECO:0000256" key="7">
    <source>
        <dbReference type="SAM" id="MobiDB-lite"/>
    </source>
</evidence>
<feature type="transmembrane region" description="Helical" evidence="8">
    <location>
        <begin position="109"/>
        <end position="137"/>
    </location>
</feature>
<accession>A0A5C6K2B3</accession>
<evidence type="ECO:0000256" key="3">
    <source>
        <dbReference type="ARBA" id="ARBA00022475"/>
    </source>
</evidence>
<evidence type="ECO:0000256" key="6">
    <source>
        <dbReference type="ARBA" id="ARBA00023136"/>
    </source>
</evidence>
<feature type="transmembrane region" description="Helical" evidence="8">
    <location>
        <begin position="256"/>
        <end position="277"/>
    </location>
</feature>
<keyword evidence="3" id="KW-1003">Cell membrane</keyword>
<comment type="subcellular location">
    <subcellularLocation>
        <location evidence="1">Cell membrane</location>
        <topology evidence="1">Multi-pass membrane protein</topology>
    </subcellularLocation>
</comment>